<keyword evidence="5" id="KW-0813">Transport</keyword>
<accession>A0A673K0N8</accession>
<dbReference type="Pfam" id="PF16474">
    <property type="entry name" value="KIND"/>
    <property type="match status" value="1"/>
</dbReference>
<evidence type="ECO:0000256" key="8">
    <source>
        <dbReference type="ARBA" id="ARBA00022737"/>
    </source>
</evidence>
<dbReference type="GO" id="GO:0005938">
    <property type="term" value="C:cell cortex"/>
    <property type="evidence" value="ECO:0007669"/>
    <property type="project" value="TreeGrafter"/>
</dbReference>
<feature type="domain" description="KIND" evidence="15">
    <location>
        <begin position="37"/>
        <end position="111"/>
    </location>
</feature>
<comment type="subcellular location">
    <subcellularLocation>
        <location evidence="3">Cell membrane</location>
        <topology evidence="3">Peripheral membrane protein</topology>
        <orientation evidence="3">Cytoplasmic side</orientation>
    </subcellularLocation>
    <subcellularLocation>
        <location evidence="2">Cytoplasm</location>
        <location evidence="2">Cytoskeleton</location>
    </subcellularLocation>
    <subcellularLocation>
        <location evidence="1">Cytoplasmic vesicle membrane</location>
        <topology evidence="1">Peripheral membrane protein</topology>
        <orientation evidence="1">Cytoplasmic side</orientation>
    </subcellularLocation>
</comment>
<dbReference type="PANTHER" id="PTHR21345:SF8">
    <property type="entry name" value="PROTEIN SPIRE HOMOLOG 1"/>
    <property type="match status" value="1"/>
</dbReference>
<keyword evidence="11" id="KW-0009">Actin-binding</keyword>
<evidence type="ECO:0000256" key="11">
    <source>
        <dbReference type="ARBA" id="ARBA00023203"/>
    </source>
</evidence>
<feature type="compositionally biased region" description="Acidic residues" evidence="14">
    <location>
        <begin position="18"/>
        <end position="31"/>
    </location>
</feature>
<dbReference type="GO" id="GO:0051295">
    <property type="term" value="P:establishment of meiotic spindle localization"/>
    <property type="evidence" value="ECO:0007669"/>
    <property type="project" value="TreeGrafter"/>
</dbReference>
<evidence type="ECO:0000313" key="16">
    <source>
        <dbReference type="Ensembl" id="ENSSRHP00000056351.1"/>
    </source>
</evidence>
<evidence type="ECO:0000256" key="7">
    <source>
        <dbReference type="ARBA" id="ARBA00022490"/>
    </source>
</evidence>
<dbReference type="Gene3D" id="1.10.510.10">
    <property type="entry name" value="Transferase(Phosphotransferase) domain 1"/>
    <property type="match status" value="1"/>
</dbReference>
<evidence type="ECO:0000256" key="3">
    <source>
        <dbReference type="ARBA" id="ARBA00004413"/>
    </source>
</evidence>
<dbReference type="GO" id="GO:0036089">
    <property type="term" value="P:cleavage furrow formation"/>
    <property type="evidence" value="ECO:0007669"/>
    <property type="project" value="TreeGrafter"/>
</dbReference>
<feature type="compositionally biased region" description="Basic and acidic residues" evidence="14">
    <location>
        <begin position="1"/>
        <end position="17"/>
    </location>
</feature>
<keyword evidence="6" id="KW-1003">Cell membrane</keyword>
<evidence type="ECO:0000256" key="6">
    <source>
        <dbReference type="ARBA" id="ARBA00022475"/>
    </source>
</evidence>
<sequence length="111" mass="12655">MARRRDEDDDDDGHKLIEEEEEEDARLFMDSEDEDDLSLDEILHLYKQPINEEQAWAVCYQCCRSSREDSAGTGGAEHVRIYKDGSVRLHSGDRSGDKSTPSASIIAFLYI</sequence>
<dbReference type="Proteomes" id="UP000472270">
    <property type="component" value="Unassembled WGS sequence"/>
</dbReference>
<evidence type="ECO:0000256" key="13">
    <source>
        <dbReference type="ARBA" id="ARBA00023329"/>
    </source>
</evidence>
<dbReference type="InterPro" id="IPR029901">
    <property type="entry name" value="Spire"/>
</dbReference>
<dbReference type="GO" id="GO:0005856">
    <property type="term" value="C:cytoskeleton"/>
    <property type="evidence" value="ECO:0007669"/>
    <property type="project" value="UniProtKB-SubCell"/>
</dbReference>
<dbReference type="GO" id="GO:0030659">
    <property type="term" value="C:cytoplasmic vesicle membrane"/>
    <property type="evidence" value="ECO:0007669"/>
    <property type="project" value="UniProtKB-SubCell"/>
</dbReference>
<dbReference type="GO" id="GO:0051639">
    <property type="term" value="P:actin filament network formation"/>
    <property type="evidence" value="ECO:0007669"/>
    <property type="project" value="TreeGrafter"/>
</dbReference>
<dbReference type="GO" id="GO:0008017">
    <property type="term" value="F:microtubule binding"/>
    <property type="evidence" value="ECO:0007669"/>
    <property type="project" value="TreeGrafter"/>
</dbReference>
<organism evidence="16 17">
    <name type="scientific">Sinocyclocheilus rhinocerous</name>
    <dbReference type="NCBI Taxonomy" id="307959"/>
    <lineage>
        <taxon>Eukaryota</taxon>
        <taxon>Metazoa</taxon>
        <taxon>Chordata</taxon>
        <taxon>Craniata</taxon>
        <taxon>Vertebrata</taxon>
        <taxon>Euteleostomi</taxon>
        <taxon>Actinopterygii</taxon>
        <taxon>Neopterygii</taxon>
        <taxon>Teleostei</taxon>
        <taxon>Ostariophysi</taxon>
        <taxon>Cypriniformes</taxon>
        <taxon>Cyprinidae</taxon>
        <taxon>Cyprininae</taxon>
        <taxon>Sinocyclocheilus</taxon>
    </lineage>
</organism>
<reference evidence="16" key="1">
    <citation type="submission" date="2025-08" db="UniProtKB">
        <authorList>
            <consortium name="Ensembl"/>
        </authorList>
    </citation>
    <scope>IDENTIFICATION</scope>
</reference>
<evidence type="ECO:0000256" key="5">
    <source>
        <dbReference type="ARBA" id="ARBA00022448"/>
    </source>
</evidence>
<keyword evidence="10" id="KW-0472">Membrane</keyword>
<dbReference type="GO" id="GO:0005886">
    <property type="term" value="C:plasma membrane"/>
    <property type="evidence" value="ECO:0007669"/>
    <property type="project" value="UniProtKB-SubCell"/>
</dbReference>
<dbReference type="PANTHER" id="PTHR21345">
    <property type="entry name" value="SPIRE"/>
    <property type="match status" value="1"/>
</dbReference>
<evidence type="ECO:0000256" key="2">
    <source>
        <dbReference type="ARBA" id="ARBA00004245"/>
    </source>
</evidence>
<dbReference type="InterPro" id="IPR011019">
    <property type="entry name" value="KIND_dom"/>
</dbReference>
<dbReference type="PROSITE" id="PS51377">
    <property type="entry name" value="KIND"/>
    <property type="match status" value="1"/>
</dbReference>
<keyword evidence="13" id="KW-0968">Cytoplasmic vesicle</keyword>
<dbReference type="GO" id="GO:0015031">
    <property type="term" value="P:protein transport"/>
    <property type="evidence" value="ECO:0007669"/>
    <property type="project" value="UniProtKB-KW"/>
</dbReference>
<keyword evidence="7" id="KW-0963">Cytoplasm</keyword>
<evidence type="ECO:0000313" key="17">
    <source>
        <dbReference type="Proteomes" id="UP000472270"/>
    </source>
</evidence>
<protein>
    <recommendedName>
        <fullName evidence="15">KIND domain-containing protein</fullName>
    </recommendedName>
</protein>
<feature type="region of interest" description="Disordered" evidence="14">
    <location>
        <begin position="1"/>
        <end position="31"/>
    </location>
</feature>
<dbReference type="GO" id="GO:0048193">
    <property type="term" value="P:Golgi vesicle transport"/>
    <property type="evidence" value="ECO:0007669"/>
    <property type="project" value="TreeGrafter"/>
</dbReference>
<evidence type="ECO:0000259" key="15">
    <source>
        <dbReference type="PROSITE" id="PS51377"/>
    </source>
</evidence>
<evidence type="ECO:0000256" key="1">
    <source>
        <dbReference type="ARBA" id="ARBA00004180"/>
    </source>
</evidence>
<reference evidence="16" key="2">
    <citation type="submission" date="2025-09" db="UniProtKB">
        <authorList>
            <consortium name="Ensembl"/>
        </authorList>
    </citation>
    <scope>IDENTIFICATION</scope>
</reference>
<keyword evidence="8" id="KW-0677">Repeat</keyword>
<dbReference type="GO" id="GO:0040038">
    <property type="term" value="P:polar body extrusion after meiotic divisions"/>
    <property type="evidence" value="ECO:0007669"/>
    <property type="project" value="TreeGrafter"/>
</dbReference>
<evidence type="ECO:0000256" key="14">
    <source>
        <dbReference type="SAM" id="MobiDB-lite"/>
    </source>
</evidence>
<comment type="similarity">
    <text evidence="4">Belongs to the spire family.</text>
</comment>
<keyword evidence="12" id="KW-0206">Cytoskeleton</keyword>
<evidence type="ECO:0000256" key="10">
    <source>
        <dbReference type="ARBA" id="ARBA00023136"/>
    </source>
</evidence>
<name>A0A673K0N8_9TELE</name>
<keyword evidence="17" id="KW-1185">Reference proteome</keyword>
<dbReference type="GO" id="GO:0045010">
    <property type="term" value="P:actin nucleation"/>
    <property type="evidence" value="ECO:0007669"/>
    <property type="project" value="InterPro"/>
</dbReference>
<evidence type="ECO:0000256" key="4">
    <source>
        <dbReference type="ARBA" id="ARBA00010956"/>
    </source>
</evidence>
<dbReference type="Ensembl" id="ENSSRHT00000057924.1">
    <property type="protein sequence ID" value="ENSSRHP00000056351.1"/>
    <property type="gene ID" value="ENSSRHG00000028274.1"/>
</dbReference>
<dbReference type="AlphaFoldDB" id="A0A673K0N8"/>
<proteinExistence type="inferred from homology"/>
<evidence type="ECO:0000256" key="9">
    <source>
        <dbReference type="ARBA" id="ARBA00022927"/>
    </source>
</evidence>
<dbReference type="GO" id="GO:0003779">
    <property type="term" value="F:actin binding"/>
    <property type="evidence" value="ECO:0007669"/>
    <property type="project" value="UniProtKB-KW"/>
</dbReference>
<dbReference type="GO" id="GO:0030041">
    <property type="term" value="P:actin filament polymerization"/>
    <property type="evidence" value="ECO:0007669"/>
    <property type="project" value="TreeGrafter"/>
</dbReference>
<keyword evidence="9" id="KW-0653">Protein transport</keyword>
<evidence type="ECO:0000256" key="12">
    <source>
        <dbReference type="ARBA" id="ARBA00023212"/>
    </source>
</evidence>